<dbReference type="InterPro" id="IPR015424">
    <property type="entry name" value="PyrdxlP-dep_Trfase"/>
</dbReference>
<dbReference type="PANTHER" id="PTHR46577:SF1">
    <property type="entry name" value="HTH-TYPE TRANSCRIPTIONAL REGULATORY PROTEIN GABR"/>
    <property type="match status" value="1"/>
</dbReference>
<dbReference type="RefSeq" id="WP_286259466.1">
    <property type="nucleotide sequence ID" value="NZ_AP018448.1"/>
</dbReference>
<evidence type="ECO:0000259" key="1">
    <source>
        <dbReference type="Pfam" id="PF00155"/>
    </source>
</evidence>
<dbReference type="CDD" id="cd00609">
    <property type="entry name" value="AAT_like"/>
    <property type="match status" value="1"/>
</dbReference>
<keyword evidence="3" id="KW-1185">Reference proteome</keyword>
<dbReference type="InterPro" id="IPR015421">
    <property type="entry name" value="PyrdxlP-dep_Trfase_major"/>
</dbReference>
<reference evidence="2 3" key="1">
    <citation type="journal article" date="2010" name="ChemBioChem">
        <title>Cloning and characterization of the biosynthetic gene cluster of 16-membered macrolide antibiotic FD-891: involvement of a dual functional cytochrome P450 monooxygenase catalyzing epoxidation and hydroxylation.</title>
        <authorList>
            <person name="Kudo F."/>
            <person name="Motegi A."/>
            <person name="Mizoue K."/>
            <person name="Eguchi T."/>
        </authorList>
    </citation>
    <scope>NUCLEOTIDE SEQUENCE [LARGE SCALE GENOMIC DNA]</scope>
    <source>
        <strain evidence="2 3">A-8890</strain>
    </source>
</reference>
<dbReference type="PANTHER" id="PTHR46577">
    <property type="entry name" value="HTH-TYPE TRANSCRIPTIONAL REGULATORY PROTEIN GABR"/>
    <property type="match status" value="1"/>
</dbReference>
<organism evidence="2 3">
    <name type="scientific">Streptomyces graminofaciens</name>
    <dbReference type="NCBI Taxonomy" id="68212"/>
    <lineage>
        <taxon>Bacteria</taxon>
        <taxon>Bacillati</taxon>
        <taxon>Actinomycetota</taxon>
        <taxon>Actinomycetes</taxon>
        <taxon>Kitasatosporales</taxon>
        <taxon>Streptomycetaceae</taxon>
        <taxon>Streptomyces</taxon>
    </lineage>
</organism>
<protein>
    <recommendedName>
        <fullName evidence="1">Aminotransferase class I/classII large domain-containing protein</fullName>
    </recommendedName>
</protein>
<evidence type="ECO:0000313" key="2">
    <source>
        <dbReference type="EMBL" id="BBC38918.1"/>
    </source>
</evidence>
<proteinExistence type="predicted"/>
<gene>
    <name evidence="2" type="ORF">SGFS_102120</name>
</gene>
<dbReference type="InterPro" id="IPR051446">
    <property type="entry name" value="HTH_trans_reg/aminotransferase"/>
</dbReference>
<dbReference type="Pfam" id="PF00155">
    <property type="entry name" value="Aminotran_1_2"/>
    <property type="match status" value="2"/>
</dbReference>
<accession>A0ABM7FP36</accession>
<feature type="domain" description="Aminotransferase class I/classII large" evidence="1">
    <location>
        <begin position="31"/>
        <end position="107"/>
    </location>
</feature>
<reference evidence="2 3" key="2">
    <citation type="journal article" date="2023" name="ChemBioChem">
        <title>Acyltransferase Domain Exchange between Two Independent Type I Polyketide Synthases in the Same Producer Strain of Macrolide Antibiotics.</title>
        <authorList>
            <person name="Kudo F."/>
            <person name="Kishikawa K."/>
            <person name="Tsuboi K."/>
            <person name="Kido T."/>
            <person name="Usui T."/>
            <person name="Hashimoto J."/>
            <person name="Shin-Ya K."/>
            <person name="Miyanaga A."/>
            <person name="Eguchi T."/>
        </authorList>
    </citation>
    <scope>NUCLEOTIDE SEQUENCE [LARGE SCALE GENOMIC DNA]</scope>
    <source>
        <strain evidence="2 3">A-8890</strain>
    </source>
</reference>
<name>A0ABM7FP36_9ACTN</name>
<evidence type="ECO:0000313" key="3">
    <source>
        <dbReference type="Proteomes" id="UP001321542"/>
    </source>
</evidence>
<dbReference type="Proteomes" id="UP001321542">
    <property type="component" value="Chromosome"/>
</dbReference>
<dbReference type="InterPro" id="IPR004839">
    <property type="entry name" value="Aminotransferase_I/II_large"/>
</dbReference>
<dbReference type="Gene3D" id="3.40.640.10">
    <property type="entry name" value="Type I PLP-dependent aspartate aminotransferase-like (Major domain)"/>
    <property type="match status" value="2"/>
</dbReference>
<feature type="domain" description="Aminotransferase class I/classII large" evidence="1">
    <location>
        <begin position="111"/>
        <end position="251"/>
    </location>
</feature>
<sequence>MTAAPHAAYLAALDRAAGRSAALLVDSGVASAGLPRLRELLAERYTRAGLATRPEQILVTSGAQSALTLLTDQLHTDRGAPVLIESPTYPGALSVLRHRRARLLPVQILWSGLRVGWIRATAEVVRALRRNPLQAQLSPLPLEQLIAAELLGEGLDEILVDRRTRLRAQRDHLASLLADSGWTYTVPEGGLSLWIRLDDPTTAAELERRAAAQGLVVTPGPLFASDRTTLSRHLRLPFTATQETLTRAVDILRRLEPR</sequence>
<dbReference type="EMBL" id="AP018448">
    <property type="protein sequence ID" value="BBC38918.1"/>
    <property type="molecule type" value="Genomic_DNA"/>
</dbReference>
<dbReference type="SUPFAM" id="SSF53383">
    <property type="entry name" value="PLP-dependent transferases"/>
    <property type="match status" value="1"/>
</dbReference>